<dbReference type="EMBL" id="JAPWDV010000003">
    <property type="protein sequence ID" value="KAJ6218542.1"/>
    <property type="molecule type" value="Genomic_DNA"/>
</dbReference>
<gene>
    <name evidence="20" type="ORF">RDWZM_009699</name>
</gene>
<feature type="domain" description="NUP210 Ig-like" evidence="12">
    <location>
        <begin position="623"/>
        <end position="724"/>
    </location>
</feature>
<dbReference type="Pfam" id="PF24991">
    <property type="entry name" value="Ig_NUP210_4th"/>
    <property type="match status" value="1"/>
</dbReference>
<feature type="non-terminal residue" evidence="20">
    <location>
        <position position="1818"/>
    </location>
</feature>
<dbReference type="InterPro" id="IPR056897">
    <property type="entry name" value="Ig_NUP210_4th"/>
</dbReference>
<organism evidence="20 21">
    <name type="scientific">Blomia tropicalis</name>
    <name type="common">Mite</name>
    <dbReference type="NCBI Taxonomy" id="40697"/>
    <lineage>
        <taxon>Eukaryota</taxon>
        <taxon>Metazoa</taxon>
        <taxon>Ecdysozoa</taxon>
        <taxon>Arthropoda</taxon>
        <taxon>Chelicerata</taxon>
        <taxon>Arachnida</taxon>
        <taxon>Acari</taxon>
        <taxon>Acariformes</taxon>
        <taxon>Sarcoptiformes</taxon>
        <taxon>Astigmata</taxon>
        <taxon>Glycyphagoidea</taxon>
        <taxon>Echimyopodidae</taxon>
        <taxon>Blomia</taxon>
    </lineage>
</organism>
<dbReference type="InterPro" id="IPR055097">
    <property type="entry name" value="Ig_NUP210_2nd"/>
</dbReference>
<name>A0A9Q0M412_BLOTA</name>
<evidence type="ECO:0000256" key="6">
    <source>
        <dbReference type="ARBA" id="ARBA00023136"/>
    </source>
</evidence>
<evidence type="ECO:0000256" key="7">
    <source>
        <dbReference type="ARBA" id="ARBA00023180"/>
    </source>
</evidence>
<protein>
    <recommendedName>
        <fullName evidence="22">Nuclear pore membrane glycoprotein 210</fullName>
    </recommendedName>
</protein>
<reference evidence="20" key="1">
    <citation type="submission" date="2022-12" db="EMBL/GenBank/DDBJ databases">
        <title>Genome assemblies of Blomia tropicalis.</title>
        <authorList>
            <person name="Cui Y."/>
        </authorList>
    </citation>
    <scope>NUCLEOTIDE SEQUENCE</scope>
    <source>
        <tissue evidence="20">Adult mites</tissue>
    </source>
</reference>
<feature type="domain" description="NUP210 Ig-like" evidence="17">
    <location>
        <begin position="514"/>
        <end position="603"/>
    </location>
</feature>
<evidence type="ECO:0000259" key="15">
    <source>
        <dbReference type="Pfam" id="PF22969"/>
    </source>
</evidence>
<accession>A0A9Q0M412</accession>
<dbReference type="InterPro" id="IPR055094">
    <property type="entry name" value="NUP210_Ig15"/>
</dbReference>
<dbReference type="Pfam" id="PF22962">
    <property type="entry name" value="Ig_NUP210_7th"/>
    <property type="match status" value="1"/>
</dbReference>
<dbReference type="InterPro" id="IPR055096">
    <property type="entry name" value="Ig_NUP210_1st"/>
</dbReference>
<evidence type="ECO:0000259" key="12">
    <source>
        <dbReference type="Pfam" id="PF22962"/>
    </source>
</evidence>
<keyword evidence="3 9" id="KW-0812">Transmembrane</keyword>
<evidence type="ECO:0000256" key="4">
    <source>
        <dbReference type="ARBA" id="ARBA00022729"/>
    </source>
</evidence>
<keyword evidence="7" id="KW-0325">Glycoprotein</keyword>
<evidence type="ECO:0000313" key="21">
    <source>
        <dbReference type="Proteomes" id="UP001142055"/>
    </source>
</evidence>
<dbReference type="Pfam" id="PF26182">
    <property type="entry name" value="Ig_NUP210_5th"/>
    <property type="match status" value="1"/>
</dbReference>
<dbReference type="InterPro" id="IPR045197">
    <property type="entry name" value="NUP210-like"/>
</dbReference>
<feature type="transmembrane region" description="Helical" evidence="9">
    <location>
        <begin position="1766"/>
        <end position="1789"/>
    </location>
</feature>
<comment type="caution">
    <text evidence="20">The sequence shown here is derived from an EMBL/GenBank/DDBJ whole genome shotgun (WGS) entry which is preliminary data.</text>
</comment>
<dbReference type="InterPro" id="IPR055099">
    <property type="entry name" value="Ig_NUP210_7th"/>
</dbReference>
<evidence type="ECO:0000313" key="20">
    <source>
        <dbReference type="EMBL" id="KAJ6218542.1"/>
    </source>
</evidence>
<evidence type="ECO:0000259" key="11">
    <source>
        <dbReference type="Pfam" id="PF22959"/>
    </source>
</evidence>
<keyword evidence="21" id="KW-1185">Reference proteome</keyword>
<dbReference type="InterPro" id="IPR056898">
    <property type="entry name" value="Ig_NUP210_6th"/>
</dbReference>
<evidence type="ECO:0000259" key="17">
    <source>
        <dbReference type="Pfam" id="PF24935"/>
    </source>
</evidence>
<feature type="domain" description="NUP210 fourth Ig-like" evidence="18">
    <location>
        <begin position="328"/>
        <end position="399"/>
    </location>
</feature>
<comment type="similarity">
    <text evidence="2">Belongs to the NUP210 family.</text>
</comment>
<dbReference type="Pfam" id="PF22963">
    <property type="entry name" value="Ig_NUP210_3rd"/>
    <property type="match status" value="1"/>
</dbReference>
<keyword evidence="8" id="KW-0539">Nucleus</keyword>
<dbReference type="Proteomes" id="UP001142055">
    <property type="component" value="Chromosome 3"/>
</dbReference>
<dbReference type="Pfam" id="PF22969">
    <property type="entry name" value="Ig_NUP210_2nd"/>
    <property type="match status" value="1"/>
</dbReference>
<evidence type="ECO:0000259" key="14">
    <source>
        <dbReference type="Pfam" id="PF22967"/>
    </source>
</evidence>
<keyword evidence="4 10" id="KW-0732">Signal</keyword>
<keyword evidence="6 9" id="KW-0472">Membrane</keyword>
<dbReference type="InterPro" id="IPR058779">
    <property type="entry name" value="Ig_NUP210_13th"/>
</dbReference>
<evidence type="ECO:0000256" key="5">
    <source>
        <dbReference type="ARBA" id="ARBA00022989"/>
    </source>
</evidence>
<evidence type="ECO:0000259" key="18">
    <source>
        <dbReference type="Pfam" id="PF24991"/>
    </source>
</evidence>
<feature type="domain" description="NUP210 Ig-like" evidence="15">
    <location>
        <begin position="116"/>
        <end position="215"/>
    </location>
</feature>
<keyword evidence="5 9" id="KW-1133">Transmembrane helix</keyword>
<feature type="chain" id="PRO_5040401395" description="Nuclear pore membrane glycoprotein 210" evidence="10">
    <location>
        <begin position="19"/>
        <end position="1818"/>
    </location>
</feature>
<evidence type="ECO:0000256" key="2">
    <source>
        <dbReference type="ARBA" id="ARBA00007313"/>
    </source>
</evidence>
<dbReference type="InterPro" id="IPR055098">
    <property type="entry name" value="Ig_NUP210_3rd"/>
</dbReference>
<dbReference type="SUPFAM" id="SSF49373">
    <property type="entry name" value="Invasin/intimin cell-adhesion fragments"/>
    <property type="match status" value="1"/>
</dbReference>
<sequence>MYGHVWFVCIWLFININCEKLNERRILLPYNSGIPTNFTLEALSTNTACYKWSSSRPDVALVRHLDGTSCSRRAMVTVVSRLPKRQASVITAHDLTDLQMRCDVEIDVIDRIVLTTTTRQIVYGELPEVIKAVAYNQQNDVFNSIGGIQFEWTISPLDIIRYRTWVSSSYAAPDFVEYWEAKGAKSSFVLMEGIKTGSAKIKAKILGDSYKSVEPSEITVHVVANLLLIPSNDVFLVRGAKVGFRAEISKQGPRVPLNLPMAQYYLDVTDPMIAYFDESTNQLEAIEEGHTSLVLRDRNVEDEEGLSQTSTDIHVMRPSYILMSITPGEKYALRNDTIYTITLTLHDDWHHRLHSSDNINMTLEFPEKHFNLLEMNSNGTYYVVQTKLIGTNKLKAKFHGAGSYLLDNPLEHVQEFTIYPPITLNPQQMFLPWIPSVKPTYSVFVDALGATGEYNWDSRNEMIANINYSVGSKSSRAIINTRSEGEVEISCFDVHNSQMFNALMNIYIRPIEAIEILPSIVETNIGGNVILPIAILGFLNGKDDKKIYFDDCEQVPLEIEIVEKNRIRYQSELIMPGLGVNSCRSLSFECMASGNSRIWISYGTMKQIKTSAIIGCYAPLKLVHPTNFAVLSLGSIIDIAFEGGPRPWSMYPEGHFTKAKSSNSSVVAMKEIKDRYRYNKDLHVYRTKCTGYGETEIKLEVSNQPSPTLVRPASTVATVRIICDKPETLIIRPRLKPTCPQQDFVFTLEKNRDIELDVQVLDGSGNPFYNFSTLYFEWAKDGNGVFQEAHSIKEEVNGARGYFSLTRNYQLLTGLTSIRSKIRGKISGFHGSYFGQSFDVRREIELVLTDPLTTAENNIAILKHSIHKKSVSIQRGSGYFNVDFTNKDAVEIEFKTNSKEFTIKPKSIGTGLITINDLCLNFPPMSLAYSVVEAIDLKLNLIDKIELGGEVVGEFYILDNRGMRLHSSLHEFLDFVIVSSNNFLSFSPIIPNDEWTSKFTIKAERLGLSKLIIQSQSELVRSVQSSPIEIQIYSPLKILPSNITLIVGSSFQATVVGGPQTQRNIEFTIGDSSFASVTPNGLITTTRIGKTFLTGRLLNVDNFEYSRAEVAVNVVPLEKIKIWAPVNQLLAGSSMPLYLIGNNAEQWESPFMFGSADPALKIVWSLSNEKIANVEGSFEEDGILDSNFGQISTRFFAKAIGVVIVKVRVEVTQTAANNDEMQIVRNIVLTDSVQINVYSDFSPTFTPSGATGLEELEKSATPPVLLMSPNSELLLHFNNLDRVTYKVLNATQINVFNNTELVLRAGDVSEQALLLIHRDMHRTGVVEFFSYALHVDKIRYLSLRFDRKHRPKMSFASKIDVLPIGSEINLVVQYFDNHGRKFNAVKSNIKFSLSRNDIITVLNDISTIKIRAMKEGSVVMKVIDEVNGLSSYYKLNVGSIIEPKHISPISIQVGDIICLRNRLSHPRMDSNLDDTASFGSFVALNPGKGTIMFNSTSTGLSTYINIVVRPITQLRLDLSSMQVPIGITTTSLATIPIRTGSSIAQTKLCSQSNMEILSTLRSLRANHLLPFTCDVAFVNSPIINSLWDAEVQYITSRNQWACVLVAKKSSYELENVALFDLNVTITAMSNVVASNDIDLIDLNDIGFHQVTIPFFPIFQVSTKQIILTSDSKVVRFTVNSVKTVLENLSIKSSNEDILNVQLLELVENSLKVMITLQNADIFSNDVSNLHLILVSTLTNQTERIGVQIKLYGTLAQLPSQILSTSFYQTTTVITLFLTIFLIMIIGMAIRFFMSSQFKFVHDFNEGKVSTSPTTSPRR</sequence>
<comment type="subcellular location">
    <subcellularLocation>
        <location evidence="1">Nucleus membrane</location>
        <topology evidence="1">Single-pass membrane protein</topology>
    </subcellularLocation>
</comment>
<evidence type="ECO:0000256" key="10">
    <source>
        <dbReference type="SAM" id="SignalP"/>
    </source>
</evidence>
<dbReference type="Pfam" id="PF22959">
    <property type="entry name" value="Ig_NUP210_15th"/>
    <property type="match status" value="1"/>
</dbReference>
<evidence type="ECO:0000259" key="16">
    <source>
        <dbReference type="Pfam" id="PF24902"/>
    </source>
</evidence>
<feature type="domain" description="NUP210 Ig-like" evidence="19">
    <location>
        <begin position="1117"/>
        <end position="1237"/>
    </location>
</feature>
<feature type="signal peptide" evidence="10">
    <location>
        <begin position="1"/>
        <end position="18"/>
    </location>
</feature>
<feature type="domain" description="NUP210 Ig-like" evidence="14">
    <location>
        <begin position="19"/>
        <end position="107"/>
    </location>
</feature>
<dbReference type="Pfam" id="PF24902">
    <property type="entry name" value="Ig_NUP210_9th"/>
    <property type="match status" value="1"/>
</dbReference>
<dbReference type="Pfam" id="PF24935">
    <property type="entry name" value="Ig_NUP210_6th"/>
    <property type="match status" value="1"/>
</dbReference>
<feature type="domain" description="NUP210 Ig-like" evidence="11">
    <location>
        <begin position="1339"/>
        <end position="1437"/>
    </location>
</feature>
<evidence type="ECO:0000256" key="9">
    <source>
        <dbReference type="SAM" id="Phobius"/>
    </source>
</evidence>
<dbReference type="InterPro" id="IPR056899">
    <property type="entry name" value="Ig_NUP210_9th"/>
</dbReference>
<dbReference type="Pfam" id="PF22967">
    <property type="entry name" value="Ig_NUP210_1st"/>
    <property type="match status" value="1"/>
</dbReference>
<dbReference type="GO" id="GO:0031965">
    <property type="term" value="C:nuclear membrane"/>
    <property type="evidence" value="ECO:0007669"/>
    <property type="project" value="UniProtKB-SubCell"/>
</dbReference>
<evidence type="ECO:0000256" key="1">
    <source>
        <dbReference type="ARBA" id="ARBA00004590"/>
    </source>
</evidence>
<dbReference type="PANTHER" id="PTHR23019:SF0">
    <property type="entry name" value="NUCLEAR PORE MEMBRANE GLYCOPROTEIN 210"/>
    <property type="match status" value="1"/>
</dbReference>
<evidence type="ECO:0000259" key="19">
    <source>
        <dbReference type="Pfam" id="PF26181"/>
    </source>
</evidence>
<dbReference type="PANTHER" id="PTHR23019">
    <property type="entry name" value="NUCLEAR PORE MEMBRANE GLYCOPROTEIN GP210-RELATED"/>
    <property type="match status" value="1"/>
</dbReference>
<evidence type="ECO:0000256" key="3">
    <source>
        <dbReference type="ARBA" id="ARBA00022692"/>
    </source>
</evidence>
<evidence type="ECO:0008006" key="22">
    <source>
        <dbReference type="Google" id="ProtNLM"/>
    </source>
</evidence>
<dbReference type="InterPro" id="IPR008964">
    <property type="entry name" value="Invasin/intimin_cell_adhesion"/>
</dbReference>
<dbReference type="GO" id="GO:0005643">
    <property type="term" value="C:nuclear pore"/>
    <property type="evidence" value="ECO:0007669"/>
    <property type="project" value="TreeGrafter"/>
</dbReference>
<dbReference type="OMA" id="GQRFHAT"/>
<feature type="domain" description="NUP210 Ig-like" evidence="13">
    <location>
        <begin position="224"/>
        <end position="318"/>
    </location>
</feature>
<proteinExistence type="inferred from homology"/>
<evidence type="ECO:0000259" key="13">
    <source>
        <dbReference type="Pfam" id="PF22963"/>
    </source>
</evidence>
<evidence type="ECO:0000256" key="8">
    <source>
        <dbReference type="ARBA" id="ARBA00023242"/>
    </source>
</evidence>
<dbReference type="Pfam" id="PF26181">
    <property type="entry name" value="Ig_NUP210_13th"/>
    <property type="match status" value="1"/>
</dbReference>
<feature type="domain" description="NUP210 Ig-like" evidence="16">
    <location>
        <begin position="857"/>
        <end position="925"/>
    </location>
</feature>